<dbReference type="PRINTS" id="PR00364">
    <property type="entry name" value="DISEASERSIST"/>
</dbReference>
<dbReference type="InterPro" id="IPR002182">
    <property type="entry name" value="NB-ARC"/>
</dbReference>
<feature type="domain" description="NB-ARC" evidence="2">
    <location>
        <begin position="177"/>
        <end position="330"/>
    </location>
</feature>
<dbReference type="EMBL" id="JACMSC010000014">
    <property type="protein sequence ID" value="KAG6489254.1"/>
    <property type="molecule type" value="Genomic_DNA"/>
</dbReference>
<dbReference type="AlphaFoldDB" id="A0A8J5FKH1"/>
<evidence type="ECO:0000259" key="2">
    <source>
        <dbReference type="Pfam" id="PF00931"/>
    </source>
</evidence>
<protein>
    <recommendedName>
        <fullName evidence="2">NB-ARC domain-containing protein</fullName>
    </recommendedName>
</protein>
<organism evidence="3 4">
    <name type="scientific">Zingiber officinale</name>
    <name type="common">Ginger</name>
    <name type="synonym">Amomum zingiber</name>
    <dbReference type="NCBI Taxonomy" id="94328"/>
    <lineage>
        <taxon>Eukaryota</taxon>
        <taxon>Viridiplantae</taxon>
        <taxon>Streptophyta</taxon>
        <taxon>Embryophyta</taxon>
        <taxon>Tracheophyta</taxon>
        <taxon>Spermatophyta</taxon>
        <taxon>Magnoliopsida</taxon>
        <taxon>Liliopsida</taxon>
        <taxon>Zingiberales</taxon>
        <taxon>Zingiberaceae</taxon>
        <taxon>Zingiber</taxon>
    </lineage>
</organism>
<dbReference type="GO" id="GO:0043531">
    <property type="term" value="F:ADP binding"/>
    <property type="evidence" value="ECO:0007669"/>
    <property type="project" value="InterPro"/>
</dbReference>
<sequence length="391" mass="44339">MLFTLSDLGQLGVTLIDSFVEKLRRVEVHRLQMLPEVGVVLRDLETCVIQIRHIISAAENSFTIATDELMKLELEGLLMHLKDTVYDGEDLVEKIEHDVLHHGVDQHQYEARSRSSSSFNSSATKNADDRQNIHTADSISSNATSFLVNGKVYGRDKEFNTLRQLLLKPSLGSGFSNGSLSFIRILGDEGVGKTTLAQRLYSDTSITEYFQLKIWVYPSENFNGKRITKEILQSANIDTPDCMNLDMLQVMVKKKIASKRFLIVLDDLWNKDRHGWDMLCASLSSGVPGSKVLLTTRFPRLPTVASNECAFHLNRMDEEEFWKIFKLCAFGFQSSQEKPPLTDIAKKMVSRLNGLPLAARMVGGYWFAEEKLIRIWNAEGFIVPQANRRME</sequence>
<dbReference type="InterPro" id="IPR027417">
    <property type="entry name" value="P-loop_NTPase"/>
</dbReference>
<proteinExistence type="predicted"/>
<feature type="region of interest" description="Disordered" evidence="1">
    <location>
        <begin position="111"/>
        <end position="134"/>
    </location>
</feature>
<dbReference type="Proteomes" id="UP000734854">
    <property type="component" value="Unassembled WGS sequence"/>
</dbReference>
<evidence type="ECO:0000313" key="3">
    <source>
        <dbReference type="EMBL" id="KAG6489254.1"/>
    </source>
</evidence>
<accession>A0A8J5FKH1</accession>
<dbReference type="PANTHER" id="PTHR36766:SF40">
    <property type="entry name" value="DISEASE RESISTANCE PROTEIN RGA3"/>
    <property type="match status" value="1"/>
</dbReference>
<dbReference type="PANTHER" id="PTHR36766">
    <property type="entry name" value="PLANT BROAD-SPECTRUM MILDEW RESISTANCE PROTEIN RPW8"/>
    <property type="match status" value="1"/>
</dbReference>
<dbReference type="SUPFAM" id="SSF52540">
    <property type="entry name" value="P-loop containing nucleoside triphosphate hydrolases"/>
    <property type="match status" value="1"/>
</dbReference>
<dbReference type="Pfam" id="PF00931">
    <property type="entry name" value="NB-ARC"/>
    <property type="match status" value="1"/>
</dbReference>
<gene>
    <name evidence="3" type="ORF">ZIOFF_050523</name>
</gene>
<dbReference type="Gene3D" id="3.40.50.300">
    <property type="entry name" value="P-loop containing nucleotide triphosphate hydrolases"/>
    <property type="match status" value="1"/>
</dbReference>
<comment type="caution">
    <text evidence="3">The sequence shown here is derived from an EMBL/GenBank/DDBJ whole genome shotgun (WGS) entry which is preliminary data.</text>
</comment>
<evidence type="ECO:0000313" key="4">
    <source>
        <dbReference type="Proteomes" id="UP000734854"/>
    </source>
</evidence>
<evidence type="ECO:0000256" key="1">
    <source>
        <dbReference type="SAM" id="MobiDB-lite"/>
    </source>
</evidence>
<keyword evidence="4" id="KW-1185">Reference proteome</keyword>
<name>A0A8J5FKH1_ZINOF</name>
<reference evidence="3 4" key="1">
    <citation type="submission" date="2020-08" db="EMBL/GenBank/DDBJ databases">
        <title>Plant Genome Project.</title>
        <authorList>
            <person name="Zhang R.-G."/>
        </authorList>
    </citation>
    <scope>NUCLEOTIDE SEQUENCE [LARGE SCALE GENOMIC DNA]</scope>
    <source>
        <tissue evidence="3">Rhizome</tissue>
    </source>
</reference>